<keyword evidence="1 3" id="KW-0378">Hydrolase</keyword>
<dbReference type="SUPFAM" id="SSF53474">
    <property type="entry name" value="alpha/beta-Hydrolases"/>
    <property type="match status" value="1"/>
</dbReference>
<dbReference type="PRINTS" id="PR00111">
    <property type="entry name" value="ABHYDROLASE"/>
</dbReference>
<keyword evidence="4" id="KW-1185">Reference proteome</keyword>
<sequence length="305" mass="34284">MMPQLPKDHPGLMDGFRYERVRTLGAEINVAIAGEGPPLLLLHGNPLTHVSWHKVAPTLAKSFTVVAADLRGYGDSSKPDGGPDHSAYSFRAMGEDNAEIMTHFGFDRFQVAGHDRGGRVGFRMALDFPERIERLAALDIVPTHHMLTGINLGWGIEAYHWFFMAQKAPFPEKLLSADLNYYMDYKLNKKGVGLEIFSPQAMAEYKRCATPEQIHAVCEDYRATVSVDLAMDTADFGKRKIDCPVLVLWGDNSHCGRHFRPLEAWAPWAPDLRGWALPSGHYPQEQRPDLVHEALWKFFTGRDPS</sequence>
<evidence type="ECO:0000313" key="3">
    <source>
        <dbReference type="EMBL" id="RUM97010.1"/>
    </source>
</evidence>
<dbReference type="Gene3D" id="3.40.50.1820">
    <property type="entry name" value="alpha/beta hydrolase"/>
    <property type="match status" value="1"/>
</dbReference>
<evidence type="ECO:0000259" key="2">
    <source>
        <dbReference type="Pfam" id="PF00561"/>
    </source>
</evidence>
<feature type="domain" description="AB hydrolase-1" evidence="2">
    <location>
        <begin position="37"/>
        <end position="288"/>
    </location>
</feature>
<dbReference type="OrthoDB" id="9812774at2"/>
<dbReference type="InterPro" id="IPR000073">
    <property type="entry name" value="AB_hydrolase_1"/>
</dbReference>
<dbReference type="PANTHER" id="PTHR43329">
    <property type="entry name" value="EPOXIDE HYDROLASE"/>
    <property type="match status" value="1"/>
</dbReference>
<dbReference type="AlphaFoldDB" id="A0A432V4H3"/>
<dbReference type="Proteomes" id="UP000281647">
    <property type="component" value="Unassembled WGS sequence"/>
</dbReference>
<dbReference type="Pfam" id="PF00561">
    <property type="entry name" value="Abhydrolase_1"/>
    <property type="match status" value="1"/>
</dbReference>
<dbReference type="GO" id="GO:0016787">
    <property type="term" value="F:hydrolase activity"/>
    <property type="evidence" value="ECO:0007669"/>
    <property type="project" value="UniProtKB-KW"/>
</dbReference>
<dbReference type="InterPro" id="IPR000639">
    <property type="entry name" value="Epox_hydrolase-like"/>
</dbReference>
<evidence type="ECO:0000256" key="1">
    <source>
        <dbReference type="ARBA" id="ARBA00022801"/>
    </source>
</evidence>
<name>A0A432V4H3_9HYPH</name>
<dbReference type="PRINTS" id="PR00412">
    <property type="entry name" value="EPOXHYDRLASE"/>
</dbReference>
<evidence type="ECO:0000313" key="4">
    <source>
        <dbReference type="Proteomes" id="UP000281647"/>
    </source>
</evidence>
<organism evidence="3 4">
    <name type="scientific">Borborobacter arsenicus</name>
    <dbReference type="NCBI Taxonomy" id="1851146"/>
    <lineage>
        <taxon>Bacteria</taxon>
        <taxon>Pseudomonadati</taxon>
        <taxon>Pseudomonadota</taxon>
        <taxon>Alphaproteobacteria</taxon>
        <taxon>Hyphomicrobiales</taxon>
        <taxon>Phyllobacteriaceae</taxon>
        <taxon>Borborobacter</taxon>
    </lineage>
</organism>
<reference evidence="3 4" key="1">
    <citation type="submission" date="2018-11" db="EMBL/GenBank/DDBJ databases">
        <title>Pseudaminobacter arsenicus sp. nov., an arsenic-resistant bacterium isolated from arsenic-rich aquifers.</title>
        <authorList>
            <person name="Mu Y."/>
        </authorList>
    </citation>
    <scope>NUCLEOTIDE SEQUENCE [LARGE SCALE GENOMIC DNA]</scope>
    <source>
        <strain evidence="3 4">CB3</strain>
    </source>
</reference>
<accession>A0A432V4H3</accession>
<comment type="caution">
    <text evidence="3">The sequence shown here is derived from an EMBL/GenBank/DDBJ whole genome shotgun (WGS) entry which is preliminary data.</text>
</comment>
<proteinExistence type="predicted"/>
<protein>
    <submittedName>
        <fullName evidence="3">Alpha/beta hydrolase</fullName>
    </submittedName>
</protein>
<gene>
    <name evidence="3" type="ORF">EET67_15775</name>
</gene>
<dbReference type="EMBL" id="RKST01000015">
    <property type="protein sequence ID" value="RUM97010.1"/>
    <property type="molecule type" value="Genomic_DNA"/>
</dbReference>
<dbReference type="InterPro" id="IPR029058">
    <property type="entry name" value="AB_hydrolase_fold"/>
</dbReference>